<sequence>MGKFTSDEYYRYVRMYQNKGTIGLEKLLKGEGFSVKKIERMVRDTEIYTKSMEKYITFSPKYLDKPVYRGIFIEKEEIKGIFKKGLTQDTLGTSSWTSTLRQAQEKGNVIFKIMKNKVGTSIRHMSKWTIENEIIFSKNIKFKILKAPKQIGEEWSWIVEVMEV</sequence>
<gene>
    <name evidence="1" type="ORF">S12H4_39139</name>
</gene>
<proteinExistence type="predicted"/>
<protein>
    <recommendedName>
        <fullName evidence="2">ADP ribosyltransferase domain-containing protein</fullName>
    </recommendedName>
</protein>
<evidence type="ECO:0008006" key="2">
    <source>
        <dbReference type="Google" id="ProtNLM"/>
    </source>
</evidence>
<reference evidence="1" key="1">
    <citation type="journal article" date="2014" name="Front. Microbiol.">
        <title>High frequency of phylogenetically diverse reductive dehalogenase-homologous genes in deep subseafloor sedimentary metagenomes.</title>
        <authorList>
            <person name="Kawai M."/>
            <person name="Futagami T."/>
            <person name="Toyoda A."/>
            <person name="Takaki Y."/>
            <person name="Nishi S."/>
            <person name="Hori S."/>
            <person name="Arai W."/>
            <person name="Tsubouchi T."/>
            <person name="Morono Y."/>
            <person name="Uchiyama I."/>
            <person name="Ito T."/>
            <person name="Fujiyama A."/>
            <person name="Inagaki F."/>
            <person name="Takami H."/>
        </authorList>
    </citation>
    <scope>NUCLEOTIDE SEQUENCE</scope>
    <source>
        <strain evidence="1">Expedition CK06-06</strain>
    </source>
</reference>
<dbReference type="EMBL" id="BARW01023629">
    <property type="protein sequence ID" value="GAI97878.1"/>
    <property type="molecule type" value="Genomic_DNA"/>
</dbReference>
<evidence type="ECO:0000313" key="1">
    <source>
        <dbReference type="EMBL" id="GAI97878.1"/>
    </source>
</evidence>
<dbReference type="Gene3D" id="3.90.176.10">
    <property type="entry name" value="Toxin ADP-ribosyltransferase, Chain A, domain 1"/>
    <property type="match status" value="1"/>
</dbReference>
<dbReference type="AlphaFoldDB" id="X1SY44"/>
<accession>X1SY44</accession>
<name>X1SY44_9ZZZZ</name>
<dbReference type="SUPFAM" id="SSF56399">
    <property type="entry name" value="ADP-ribosylation"/>
    <property type="match status" value="1"/>
</dbReference>
<comment type="caution">
    <text evidence="1">The sequence shown here is derived from an EMBL/GenBank/DDBJ whole genome shotgun (WGS) entry which is preliminary data.</text>
</comment>
<organism evidence="1">
    <name type="scientific">marine sediment metagenome</name>
    <dbReference type="NCBI Taxonomy" id="412755"/>
    <lineage>
        <taxon>unclassified sequences</taxon>
        <taxon>metagenomes</taxon>
        <taxon>ecological metagenomes</taxon>
    </lineage>
</organism>